<feature type="binding site" evidence="11">
    <location>
        <begin position="268"/>
        <end position="282"/>
    </location>
    <ligand>
        <name>NAD(+)</name>
        <dbReference type="ChEBI" id="CHEBI:57540"/>
    </ligand>
</feature>
<comment type="caution">
    <text evidence="13">The sequence shown here is derived from an EMBL/GenBank/DDBJ whole genome shotgun (WGS) entry which is preliminary data.</text>
</comment>
<keyword evidence="11" id="KW-0963">Cytoplasm</keyword>
<evidence type="ECO:0000256" key="6">
    <source>
        <dbReference type="ARBA" id="ARBA00022694"/>
    </source>
</evidence>
<dbReference type="Gene3D" id="3.50.50.60">
    <property type="entry name" value="FAD/NAD(P)-binding domain"/>
    <property type="match status" value="2"/>
</dbReference>
<evidence type="ECO:0000256" key="5">
    <source>
        <dbReference type="ARBA" id="ARBA00022630"/>
    </source>
</evidence>
<dbReference type="PANTHER" id="PTHR11806:SF0">
    <property type="entry name" value="PROTEIN MTO1 HOMOLOG, MITOCHONDRIAL"/>
    <property type="match status" value="1"/>
</dbReference>
<keyword evidence="8 11" id="KW-0520">NAD</keyword>
<dbReference type="EMBL" id="LNUW01000032">
    <property type="protein sequence ID" value="KXG85528.1"/>
    <property type="molecule type" value="Genomic_DNA"/>
</dbReference>
<keyword evidence="7 11" id="KW-0274">FAD</keyword>
<dbReference type="FunFam" id="3.50.50.60:FF:000002">
    <property type="entry name" value="tRNA uridine 5-carboxymethylaminomethyl modification enzyme MnmG"/>
    <property type="match status" value="1"/>
</dbReference>
<dbReference type="SMART" id="SM01228">
    <property type="entry name" value="GIDA_assoc_3"/>
    <property type="match status" value="1"/>
</dbReference>
<dbReference type="Pfam" id="PF13932">
    <property type="entry name" value="SAM_GIDA_C"/>
    <property type="match status" value="1"/>
</dbReference>
<dbReference type="GO" id="GO:0002098">
    <property type="term" value="P:tRNA wobble uridine modification"/>
    <property type="evidence" value="ECO:0007669"/>
    <property type="project" value="InterPro"/>
</dbReference>
<dbReference type="Gene3D" id="1.10.150.570">
    <property type="entry name" value="GidA associated domain, C-terminal subdomain"/>
    <property type="match status" value="1"/>
</dbReference>
<evidence type="ECO:0000313" key="14">
    <source>
        <dbReference type="Proteomes" id="UP000070498"/>
    </source>
</evidence>
<dbReference type="GO" id="GO:0005829">
    <property type="term" value="C:cytosol"/>
    <property type="evidence" value="ECO:0007669"/>
    <property type="project" value="TreeGrafter"/>
</dbReference>
<dbReference type="NCBIfam" id="TIGR00136">
    <property type="entry name" value="mnmG_gidA"/>
    <property type="match status" value="1"/>
</dbReference>
<dbReference type="GO" id="GO:0050660">
    <property type="term" value="F:flavin adenine dinucleotide binding"/>
    <property type="evidence" value="ECO:0007669"/>
    <property type="project" value="UniProtKB-UniRule"/>
</dbReference>
<organism evidence="13 14">
    <name type="scientific">Agrobacterium bohemicum</name>
    <dbReference type="NCBI Taxonomy" id="2052828"/>
    <lineage>
        <taxon>Bacteria</taxon>
        <taxon>Pseudomonadati</taxon>
        <taxon>Pseudomonadota</taxon>
        <taxon>Alphaproteobacteria</taxon>
        <taxon>Hyphomicrobiales</taxon>
        <taxon>Rhizobiaceae</taxon>
        <taxon>Rhizobium/Agrobacterium group</taxon>
        <taxon>Agrobacterium</taxon>
    </lineage>
</organism>
<dbReference type="FunFam" id="1.10.150.570:FF:000001">
    <property type="entry name" value="tRNA uridine 5-carboxymethylaminomethyl modification enzyme MnmG"/>
    <property type="match status" value="1"/>
</dbReference>
<dbReference type="InterPro" id="IPR040131">
    <property type="entry name" value="MnmG_N"/>
</dbReference>
<dbReference type="PROSITE" id="PS01281">
    <property type="entry name" value="GIDA_2"/>
    <property type="match status" value="1"/>
</dbReference>
<dbReference type="PANTHER" id="PTHR11806">
    <property type="entry name" value="GLUCOSE INHIBITED DIVISION PROTEIN A"/>
    <property type="match status" value="1"/>
</dbReference>
<dbReference type="HAMAP" id="MF_00129">
    <property type="entry name" value="MnmG_GidA"/>
    <property type="match status" value="1"/>
</dbReference>
<name>A0A135P292_9HYPH</name>
<evidence type="ECO:0000256" key="7">
    <source>
        <dbReference type="ARBA" id="ARBA00022827"/>
    </source>
</evidence>
<evidence type="ECO:0000256" key="10">
    <source>
        <dbReference type="ARBA" id="ARBA00031800"/>
    </source>
</evidence>
<keyword evidence="14" id="KW-1185">Reference proteome</keyword>
<comment type="cofactor">
    <cofactor evidence="1 11">
        <name>FAD</name>
        <dbReference type="ChEBI" id="CHEBI:57692"/>
    </cofactor>
</comment>
<dbReference type="InterPro" id="IPR002218">
    <property type="entry name" value="MnmG-rel"/>
</dbReference>
<dbReference type="GO" id="GO:0030488">
    <property type="term" value="P:tRNA methylation"/>
    <property type="evidence" value="ECO:0007669"/>
    <property type="project" value="TreeGrafter"/>
</dbReference>
<evidence type="ECO:0000256" key="8">
    <source>
        <dbReference type="ARBA" id="ARBA00023027"/>
    </source>
</evidence>
<gene>
    <name evidence="11" type="primary">mnmG</name>
    <name evidence="11" type="synonym">gidA</name>
    <name evidence="13" type="ORF">ATO67_07210</name>
</gene>
<dbReference type="InterPro" id="IPR036188">
    <property type="entry name" value="FAD/NAD-bd_sf"/>
</dbReference>
<dbReference type="Proteomes" id="UP000070498">
    <property type="component" value="Unassembled WGS sequence"/>
</dbReference>
<dbReference type="Pfam" id="PF21680">
    <property type="entry name" value="GIDA_C_1st"/>
    <property type="match status" value="1"/>
</dbReference>
<evidence type="ECO:0000256" key="4">
    <source>
        <dbReference type="ARBA" id="ARBA00020461"/>
    </source>
</evidence>
<dbReference type="InterPro" id="IPR044920">
    <property type="entry name" value="MnmG_C_subdom_sf"/>
</dbReference>
<evidence type="ECO:0000256" key="2">
    <source>
        <dbReference type="ARBA" id="ARBA00003717"/>
    </source>
</evidence>
<protein>
    <recommendedName>
        <fullName evidence="4 11">tRNA uridine 5-carboxymethylaminomethyl modification enzyme MnmG</fullName>
    </recommendedName>
    <alternativeName>
        <fullName evidence="10 11">Glucose-inhibited division protein A</fullName>
    </alternativeName>
</protein>
<feature type="binding site" evidence="11">
    <location>
        <begin position="9"/>
        <end position="14"/>
    </location>
    <ligand>
        <name>FAD</name>
        <dbReference type="ChEBI" id="CHEBI:57692"/>
    </ligand>
</feature>
<dbReference type="SUPFAM" id="SSF51905">
    <property type="entry name" value="FAD/NAD(P)-binding domain"/>
    <property type="match status" value="1"/>
</dbReference>
<evidence type="ECO:0000256" key="3">
    <source>
        <dbReference type="ARBA" id="ARBA00007653"/>
    </source>
</evidence>
<comment type="subunit">
    <text evidence="9 11">Homodimer. Heterotetramer of two MnmE and two MnmG subunits.</text>
</comment>
<dbReference type="InterPro" id="IPR004416">
    <property type="entry name" value="MnmG"/>
</dbReference>
<dbReference type="RefSeq" id="WP_067646083.1">
    <property type="nucleotide sequence ID" value="NZ_KQ961025.1"/>
</dbReference>
<comment type="caution">
    <text evidence="11">Lacks conserved residue(s) required for the propagation of feature annotation.</text>
</comment>
<dbReference type="FunFam" id="3.50.50.60:FF:000082">
    <property type="entry name" value="protein MTO1 homolog, mitochondrial isoform X1"/>
    <property type="match status" value="1"/>
</dbReference>
<comment type="subcellular location">
    <subcellularLocation>
        <location evidence="11">Cytoplasm</location>
    </subcellularLocation>
</comment>
<evidence type="ECO:0000256" key="1">
    <source>
        <dbReference type="ARBA" id="ARBA00001974"/>
    </source>
</evidence>
<keyword evidence="6 11" id="KW-0819">tRNA processing</keyword>
<dbReference type="Gene3D" id="1.10.10.1800">
    <property type="entry name" value="tRNA uridine 5-carboxymethylaminomethyl modification enzyme MnmG/GidA"/>
    <property type="match status" value="1"/>
</dbReference>
<reference evidence="13 14" key="1">
    <citation type="submission" date="2015-11" db="EMBL/GenBank/DDBJ databases">
        <title>Draft genome sequence of Agrobacterium sp. R89-1.</title>
        <authorList>
            <person name="Zahradnik J."/>
            <person name="Kyslikova E."/>
            <person name="Palyzova A."/>
            <person name="Kyslik P."/>
        </authorList>
    </citation>
    <scope>NUCLEOTIDE SEQUENCE [LARGE SCALE GENOMIC DNA]</scope>
    <source>
        <strain evidence="13 14">R89-1</strain>
    </source>
</reference>
<dbReference type="Pfam" id="PF01134">
    <property type="entry name" value="GIDA"/>
    <property type="match status" value="1"/>
</dbReference>
<dbReference type="InterPro" id="IPR049312">
    <property type="entry name" value="GIDA_C_N"/>
</dbReference>
<dbReference type="InterPro" id="IPR020595">
    <property type="entry name" value="MnmG-rel_CS"/>
</dbReference>
<dbReference type="InterPro" id="IPR047001">
    <property type="entry name" value="MnmG_C_subdom"/>
</dbReference>
<dbReference type="PROSITE" id="PS01280">
    <property type="entry name" value="GIDA_1"/>
    <property type="match status" value="1"/>
</dbReference>
<evidence type="ECO:0000256" key="9">
    <source>
        <dbReference type="ARBA" id="ARBA00025948"/>
    </source>
</evidence>
<dbReference type="AlphaFoldDB" id="A0A135P292"/>
<proteinExistence type="inferred from homology"/>
<dbReference type="InterPro" id="IPR026904">
    <property type="entry name" value="MnmG_C"/>
</dbReference>
<evidence type="ECO:0000256" key="11">
    <source>
        <dbReference type="HAMAP-Rule" id="MF_00129"/>
    </source>
</evidence>
<sequence length="625" mass="67850">MTYDVVVIGGGHAGSEAAAAAARHGSKTALLTHNKDTIGVMSCNPAIGGLGKGHLVREIDALDGLMGRVADAGGIQFRMLNRKKGPAVRGPRTQADRRLYREAMQNEIRIIKNLTVIEGDAYDIEIVHGAITAVIMSDGRRIPCAAVVLTSGTFLRGLIHIGSEKIPAGRVGEKPSIGLSDTLTRAGLNMGRLKTGTPARLDGKTIDWSAVERQGADADPVPFSFMTDQIVNPQIECGVTRTTPVAHKIIQENIHLSAMYSGQIEGVGPRYCPSIEDKIVRFGERDGHQIFLEPEGLDDDTIYPNGISTSLPASVQEMFIHAIPGLEGVRIIQPGYAIEYDYVDPRELRPSLECRKIPGLFLAGQINGTTGYEEAAAQGLVAGLNASLLAGGGQPVHFSRTESYIGVMIDDLTSKGVTEPYRMFTSRAEYRLSLRVDNADLRLTPFGINAGIVGTARGQRFNNFVEGLEHSRSVLKESSISPTQAAKHGLKLNHDGQRRSAYELLAYPDITFESLKTVWPEFHEISSKVGEVLEIEASYAVYMQRQSADIVDIKRDEDRTIPEDFDFSILSGLSNELKQKLQKARPSNISQAGRVDGMTPAAISLILALVKKGTSTQNQKLRSQL</sequence>
<evidence type="ECO:0000313" key="13">
    <source>
        <dbReference type="EMBL" id="KXG85528.1"/>
    </source>
</evidence>
<evidence type="ECO:0000259" key="12">
    <source>
        <dbReference type="SMART" id="SM01228"/>
    </source>
</evidence>
<comment type="similarity">
    <text evidence="3 11">Belongs to the MnmG family.</text>
</comment>
<accession>A0A135P292</accession>
<keyword evidence="5 11" id="KW-0285">Flavoprotein</keyword>
<feature type="domain" description="tRNA uridine 5-carboxymethylaminomethyl modification enzyme C-terminal subdomain" evidence="12">
    <location>
        <begin position="537"/>
        <end position="608"/>
    </location>
</feature>
<comment type="function">
    <text evidence="2 11">NAD-binding protein involved in the addition of a carboxymethylaminomethyl (cmnm) group at the wobble position (U34) of certain tRNAs, forming tRNA-cmnm(5)s(2)U34.</text>
</comment>
<dbReference type="STRING" id="2052828.ATO67_07210"/>